<evidence type="ECO:0000313" key="1">
    <source>
        <dbReference type="EMBL" id="KIK11779.1"/>
    </source>
</evidence>
<protein>
    <submittedName>
        <fullName evidence="1">Uncharacterized protein</fullName>
    </submittedName>
</protein>
<reference evidence="2" key="2">
    <citation type="submission" date="2015-01" db="EMBL/GenBank/DDBJ databases">
        <title>Evolutionary Origins and Diversification of the Mycorrhizal Mutualists.</title>
        <authorList>
            <consortium name="DOE Joint Genome Institute"/>
            <consortium name="Mycorrhizal Genomics Consortium"/>
            <person name="Kohler A."/>
            <person name="Kuo A."/>
            <person name="Nagy L.G."/>
            <person name="Floudas D."/>
            <person name="Copeland A."/>
            <person name="Barry K.W."/>
            <person name="Cichocki N."/>
            <person name="Veneault-Fourrey C."/>
            <person name="LaButti K."/>
            <person name="Lindquist E.A."/>
            <person name="Lipzen A."/>
            <person name="Lundell T."/>
            <person name="Morin E."/>
            <person name="Murat C."/>
            <person name="Riley R."/>
            <person name="Ohm R."/>
            <person name="Sun H."/>
            <person name="Tunlid A."/>
            <person name="Henrissat B."/>
            <person name="Grigoriev I.V."/>
            <person name="Hibbett D.S."/>
            <person name="Martin F."/>
        </authorList>
    </citation>
    <scope>NUCLEOTIDE SEQUENCE [LARGE SCALE GENOMIC DNA]</scope>
    <source>
        <strain evidence="2">441</strain>
    </source>
</reference>
<proteinExistence type="predicted"/>
<keyword evidence="2" id="KW-1185">Reference proteome</keyword>
<dbReference type="HOGENOM" id="CLU_036516_1_1_1"/>
<dbReference type="AlphaFoldDB" id="A0A0C9YD97"/>
<reference evidence="1 2" key="1">
    <citation type="submission" date="2014-04" db="EMBL/GenBank/DDBJ databases">
        <authorList>
            <consortium name="DOE Joint Genome Institute"/>
            <person name="Kuo A."/>
            <person name="Kohler A."/>
            <person name="Costa M.D."/>
            <person name="Nagy L.G."/>
            <person name="Floudas D."/>
            <person name="Copeland A."/>
            <person name="Barry K.W."/>
            <person name="Cichocki N."/>
            <person name="Veneault-Fourrey C."/>
            <person name="LaButti K."/>
            <person name="Lindquist E.A."/>
            <person name="Lipzen A."/>
            <person name="Lundell T."/>
            <person name="Morin E."/>
            <person name="Murat C."/>
            <person name="Sun H."/>
            <person name="Tunlid A."/>
            <person name="Henrissat B."/>
            <person name="Grigoriev I.V."/>
            <person name="Hibbett D.S."/>
            <person name="Martin F."/>
            <person name="Nordberg H.P."/>
            <person name="Cantor M.N."/>
            <person name="Hua S.X."/>
        </authorList>
    </citation>
    <scope>NUCLEOTIDE SEQUENCE [LARGE SCALE GENOMIC DNA]</scope>
    <source>
        <strain evidence="1 2">441</strain>
    </source>
</reference>
<accession>A0A0C9YD97</accession>
<sequence>MDVNWQAHPPALLQRDLVPASPDYFNYIWTLAIFDGGYPFDRKTEEQNGRIRVLSEVYRGTDIALDRVPELLNKTHICPSDIIGKSIDRLLADLTVNISAVQYKLVLELASIVSPNECRSFHNREVDWHIQEAKKRLDTGQDTPATAGSTVGEKCADVKIEEATPDPWSQEPIEFCADNGYSKKRDASFSETAKFLSETVPSAASSFHWRSFLDAAAWNKADHSLHNAVNTTMPIPPATFHPVVVDSML</sequence>
<name>A0A0C9YD97_9AGAM</name>
<organism evidence="1 2">
    <name type="scientific">Pisolithus microcarpus 441</name>
    <dbReference type="NCBI Taxonomy" id="765257"/>
    <lineage>
        <taxon>Eukaryota</taxon>
        <taxon>Fungi</taxon>
        <taxon>Dikarya</taxon>
        <taxon>Basidiomycota</taxon>
        <taxon>Agaricomycotina</taxon>
        <taxon>Agaricomycetes</taxon>
        <taxon>Agaricomycetidae</taxon>
        <taxon>Boletales</taxon>
        <taxon>Sclerodermatineae</taxon>
        <taxon>Pisolithaceae</taxon>
        <taxon>Pisolithus</taxon>
    </lineage>
</organism>
<dbReference type="EMBL" id="KN834158">
    <property type="protein sequence ID" value="KIK11779.1"/>
    <property type="molecule type" value="Genomic_DNA"/>
</dbReference>
<dbReference type="Proteomes" id="UP000054018">
    <property type="component" value="Unassembled WGS sequence"/>
</dbReference>
<evidence type="ECO:0000313" key="2">
    <source>
        <dbReference type="Proteomes" id="UP000054018"/>
    </source>
</evidence>
<dbReference type="OrthoDB" id="70823at2759"/>
<gene>
    <name evidence="1" type="ORF">PISMIDRAFT_19231</name>
</gene>